<feature type="region of interest" description="Disordered" evidence="8">
    <location>
        <begin position="21"/>
        <end position="46"/>
    </location>
</feature>
<evidence type="ECO:0000256" key="5">
    <source>
        <dbReference type="ARBA" id="ARBA00023055"/>
    </source>
</evidence>
<dbReference type="Gene3D" id="2.30.29.30">
    <property type="entry name" value="Pleckstrin-homology domain (PH domain)/Phosphotyrosine-binding domain (PTB)"/>
    <property type="match status" value="1"/>
</dbReference>
<sequence length="1097" mass="125792">MEGARTIRQVINEGDSSLATELQEELEENPRPTVDESNTVSAKKQGPHLHNWSGDWSFWISSSTYKDRNEEYKRQFTHLPDTEKLIADYACALQRDILVQGRLYLSENWLCFYSNIFRWETTISIALKNITFMTKEKTARLIPNAIQIVTEGEKFFFTSFGARDRSYLSIFRLWQNVLLEKSLTRQEFWQLLQQNYGTELGLNAEEMANLSPSVEDNVQPRSPGRSNVDDSGERDEKLSKSISFTHESVSQVSETESLDGNSSKEGLGKEEAQSEKKIRKSPLLTSEKRLCRKPSRSLDLNKNDYLSLDKSSTSDSVDEENIPEKDLQGRLYINRVFHISAEKMFELLFTSSRFMQRFANSRNIIDVVSTPWTIESGGDQLRTMTYTIVLNNPLTGKCTAATEKQILYKESREAQFYLVDSEVLTHDVPYHAYFYTLNRYCIIRSSKQKCRLRVSTDLKYKKQPWGLIKSLIEKNSWSSLEHYFRQLESELLMEESVLNQSIENAGKLSGLRKRRRTLNRTAETVLKLASPGSSGDMSLETKGGTPGKKKKVENFNIALIIVMSIFLILLVLLNVTLFLKLSKIEYAAQSFYHLHLQEDKYFRAEDSQKDKDQAHRLKGVLRDSILMLEQALALIRGVDVFTRCELYSFHLYLVRASHLVTSAKPKGSMKPVKKKKTEEPELEPLCCCEYIDRNGEKNHMAACLCDCQDLDEGCDRWFTCKSVQPETCERIMDTISDRLRIPWLRGAKKINVSIVPPLVLLPVFLRVASWHFLLGVVVLTSLPVLALWYYYLTHRRKEQTLFFLSLGLFSLGYMYYVFLREVVPKGRVGPTRLAVLTCGLFLILFALYRAKKNPGYLSNPTSNDRSLSSCQIECLNKKGQEKTKGFLGADTLGSLNSRTVKDDLKSSSRMLAGSPAKVKEDWCAKCQLVRPARAWHCRICGICVRRMDHHCVWINSCVGESNHQAFILALLIFLLTSVYGVTLTLDTICRDRSIFTALFYCPGVYSNYSSALSFTCVWYSVIITAGMAYIFLIQLINISYNVTEREVQQALRQKTGRRLLWGLIVDTGRYNRGFLRNWHQFSTLGTRSLHHPAEDIV</sequence>
<keyword evidence="12" id="KW-1185">Reference proteome</keyword>
<dbReference type="eggNOG" id="KOG1032">
    <property type="taxonomic scope" value="Eukaryota"/>
</dbReference>
<keyword evidence="4 9" id="KW-1133">Transmembrane helix</keyword>
<evidence type="ECO:0000313" key="12">
    <source>
        <dbReference type="Proteomes" id="UP000028990"/>
    </source>
</evidence>
<dbReference type="GO" id="GO:0032366">
    <property type="term" value="P:intracellular sterol transport"/>
    <property type="evidence" value="ECO:0007669"/>
    <property type="project" value="TreeGrafter"/>
</dbReference>
<keyword evidence="7 9" id="KW-0472">Membrane</keyword>
<proteinExistence type="predicted"/>
<evidence type="ECO:0000256" key="8">
    <source>
        <dbReference type="SAM" id="MobiDB-lite"/>
    </source>
</evidence>
<feature type="transmembrane region" description="Helical" evidence="9">
    <location>
        <begin position="750"/>
        <end position="767"/>
    </location>
</feature>
<dbReference type="GO" id="GO:0071397">
    <property type="term" value="P:cellular response to cholesterol"/>
    <property type="evidence" value="ECO:0007669"/>
    <property type="project" value="UniProtKB-ARBA"/>
</dbReference>
<evidence type="ECO:0000256" key="2">
    <source>
        <dbReference type="ARBA" id="ARBA00004389"/>
    </source>
</evidence>
<dbReference type="PANTHER" id="PTHR23319">
    <property type="entry name" value="GRAM DOMAIN CONTAINING 1B, ISOFORM E"/>
    <property type="match status" value="1"/>
</dbReference>
<comment type="subcellular location">
    <subcellularLocation>
        <location evidence="2">Endoplasmic reticulum membrane</location>
        <topology evidence="2">Single-pass membrane protein</topology>
    </subcellularLocation>
    <subcellularLocation>
        <location evidence="1">Membrane</location>
        <topology evidence="1">Multi-pass membrane protein</topology>
    </subcellularLocation>
</comment>
<dbReference type="PANTHER" id="PTHR23319:SF1">
    <property type="entry name" value="PROTEIN ASTER-C"/>
    <property type="match status" value="1"/>
</dbReference>
<protein>
    <submittedName>
        <fullName evidence="11">GRAM domain-containing protein 1C</fullName>
    </submittedName>
</protein>
<dbReference type="GO" id="GO:0140268">
    <property type="term" value="C:endoplasmic reticulum-plasma membrane contact site"/>
    <property type="evidence" value="ECO:0007669"/>
    <property type="project" value="UniProtKB-ARBA"/>
</dbReference>
<keyword evidence="6" id="KW-0446">Lipid-binding</keyword>
<feature type="compositionally biased region" description="Polar residues" evidence="8">
    <location>
        <begin position="211"/>
        <end position="220"/>
    </location>
</feature>
<evidence type="ECO:0000256" key="1">
    <source>
        <dbReference type="ARBA" id="ARBA00004141"/>
    </source>
</evidence>
<feature type="domain" description="VASt" evidence="10">
    <location>
        <begin position="328"/>
        <end position="499"/>
    </location>
</feature>
<reference evidence="11 12" key="1">
    <citation type="submission" date="2013-11" db="EMBL/GenBank/DDBJ databases">
        <title>The Damaraland mole rat (Fukomys damarensis) genome and evolution of African mole rats.</title>
        <authorList>
            <person name="Gladyshev V.N."/>
            <person name="Fang X."/>
        </authorList>
    </citation>
    <scope>NUCLEOTIDE SEQUENCE [LARGE SCALE GENOMIC DNA]</scope>
    <source>
        <tissue evidence="11">Liver</tissue>
    </source>
</reference>
<dbReference type="InterPro" id="IPR001594">
    <property type="entry name" value="Palmitoyltrfase_DHHC"/>
</dbReference>
<dbReference type="EMBL" id="KN122382">
    <property type="protein sequence ID" value="KFO30751.1"/>
    <property type="molecule type" value="Genomic_DNA"/>
</dbReference>
<dbReference type="CDD" id="cd13220">
    <property type="entry name" value="PH-GRAM_GRAMDC"/>
    <property type="match status" value="1"/>
</dbReference>
<evidence type="ECO:0000256" key="3">
    <source>
        <dbReference type="ARBA" id="ARBA00022692"/>
    </source>
</evidence>
<dbReference type="PROSITE" id="PS51778">
    <property type="entry name" value="VAST"/>
    <property type="match status" value="1"/>
</dbReference>
<dbReference type="Pfam" id="PF02893">
    <property type="entry name" value="GRAM"/>
    <property type="match status" value="1"/>
</dbReference>
<dbReference type="InterPro" id="IPR011993">
    <property type="entry name" value="PH-like_dom_sf"/>
</dbReference>
<evidence type="ECO:0000256" key="6">
    <source>
        <dbReference type="ARBA" id="ARBA00023121"/>
    </source>
</evidence>
<keyword evidence="5" id="KW-0445">Lipid transport</keyword>
<feature type="transmembrane region" description="Helical" evidence="9">
    <location>
        <begin position="557"/>
        <end position="579"/>
    </location>
</feature>
<dbReference type="SMART" id="SM00568">
    <property type="entry name" value="GRAM"/>
    <property type="match status" value="1"/>
</dbReference>
<dbReference type="InterPro" id="IPR051482">
    <property type="entry name" value="Cholesterol_transport"/>
</dbReference>
<accession>A0A091E6M5</accession>
<dbReference type="PROSITE" id="PS50216">
    <property type="entry name" value="DHHC"/>
    <property type="match status" value="1"/>
</dbReference>
<organism evidence="11 12">
    <name type="scientific">Fukomys damarensis</name>
    <name type="common">Damaraland mole rat</name>
    <name type="synonym">Cryptomys damarensis</name>
    <dbReference type="NCBI Taxonomy" id="885580"/>
    <lineage>
        <taxon>Eukaryota</taxon>
        <taxon>Metazoa</taxon>
        <taxon>Chordata</taxon>
        <taxon>Craniata</taxon>
        <taxon>Vertebrata</taxon>
        <taxon>Euteleostomi</taxon>
        <taxon>Mammalia</taxon>
        <taxon>Eutheria</taxon>
        <taxon>Euarchontoglires</taxon>
        <taxon>Glires</taxon>
        <taxon>Rodentia</taxon>
        <taxon>Hystricomorpha</taxon>
        <taxon>Bathyergidae</taxon>
        <taxon>Fukomys</taxon>
    </lineage>
</organism>
<dbReference type="InterPro" id="IPR031968">
    <property type="entry name" value="VASt"/>
</dbReference>
<dbReference type="GO" id="GO:0015485">
    <property type="term" value="F:cholesterol binding"/>
    <property type="evidence" value="ECO:0007669"/>
    <property type="project" value="UniProtKB-ARBA"/>
</dbReference>
<dbReference type="GO" id="GO:0005886">
    <property type="term" value="C:plasma membrane"/>
    <property type="evidence" value="ECO:0007669"/>
    <property type="project" value="TreeGrafter"/>
</dbReference>
<evidence type="ECO:0000256" key="4">
    <source>
        <dbReference type="ARBA" id="ARBA00022989"/>
    </source>
</evidence>
<evidence type="ECO:0000313" key="11">
    <source>
        <dbReference type="EMBL" id="KFO30751.1"/>
    </source>
</evidence>
<name>A0A091E6M5_FUKDA</name>
<feature type="transmembrane region" description="Helical" evidence="9">
    <location>
        <begin position="773"/>
        <end position="792"/>
    </location>
</feature>
<dbReference type="Pfam" id="PF01529">
    <property type="entry name" value="DHHC"/>
    <property type="match status" value="1"/>
</dbReference>
<dbReference type="GO" id="GO:0016409">
    <property type="term" value="F:palmitoyltransferase activity"/>
    <property type="evidence" value="ECO:0007669"/>
    <property type="project" value="InterPro"/>
</dbReference>
<dbReference type="STRING" id="885580.ENSFDAP00000005764"/>
<dbReference type="Proteomes" id="UP000028990">
    <property type="component" value="Unassembled WGS sequence"/>
</dbReference>
<feature type="compositionally biased region" description="Basic and acidic residues" evidence="8">
    <location>
        <begin position="266"/>
        <end position="276"/>
    </location>
</feature>
<gene>
    <name evidence="11" type="ORF">H920_07854</name>
</gene>
<dbReference type="FunFam" id="2.30.29.30:FF:000008">
    <property type="entry name" value="GRAM domain containing 1B"/>
    <property type="match status" value="1"/>
</dbReference>
<feature type="region of interest" description="Disordered" evidence="8">
    <location>
        <begin position="211"/>
        <end position="286"/>
    </location>
</feature>
<feature type="transmembrane region" description="Helical" evidence="9">
    <location>
        <begin position="965"/>
        <end position="985"/>
    </location>
</feature>
<dbReference type="InterPro" id="IPR004182">
    <property type="entry name" value="GRAM"/>
</dbReference>
<evidence type="ECO:0000256" key="7">
    <source>
        <dbReference type="ARBA" id="ARBA00023136"/>
    </source>
</evidence>
<feature type="transmembrane region" description="Helical" evidence="9">
    <location>
        <begin position="831"/>
        <end position="848"/>
    </location>
</feature>
<dbReference type="GO" id="GO:0120020">
    <property type="term" value="F:cholesterol transfer activity"/>
    <property type="evidence" value="ECO:0007669"/>
    <property type="project" value="TreeGrafter"/>
</dbReference>
<feature type="compositionally biased region" description="Polar residues" evidence="8">
    <location>
        <begin position="240"/>
        <end position="264"/>
    </location>
</feature>
<keyword evidence="5" id="KW-0813">Transport</keyword>
<dbReference type="Pfam" id="PF16016">
    <property type="entry name" value="VASt"/>
    <property type="match status" value="1"/>
</dbReference>
<evidence type="ECO:0000256" key="9">
    <source>
        <dbReference type="SAM" id="Phobius"/>
    </source>
</evidence>
<feature type="transmembrane region" description="Helical" evidence="9">
    <location>
        <begin position="801"/>
        <end position="819"/>
    </location>
</feature>
<dbReference type="GO" id="GO:0005789">
    <property type="term" value="C:endoplasmic reticulum membrane"/>
    <property type="evidence" value="ECO:0007669"/>
    <property type="project" value="UniProtKB-SubCell"/>
</dbReference>
<feature type="transmembrane region" description="Helical" evidence="9">
    <location>
        <begin position="1017"/>
        <end position="1036"/>
    </location>
</feature>
<dbReference type="AlphaFoldDB" id="A0A091E6M5"/>
<evidence type="ECO:0000259" key="10">
    <source>
        <dbReference type="PROSITE" id="PS51778"/>
    </source>
</evidence>
<keyword evidence="3 9" id="KW-0812">Transmembrane</keyword>